<sequence>MASDPDLDGPDYEQSGTVDDPWHGGFHCSLHSVGRRQASRNSPSLISPTSRMKSSGSIDPRTLVERRAPSLPDSLAAKDQCEMWDSHSGKKPSGRPKKKRKLATKEDVTQSAYRQLSQLEIDRVDPSEAVCLGQSSGCGTRRLRNGIWADWRVCPGWRKCNNGRPWDNTDARCHAADEVAAMRQVVADNYRGSRVNELVDVRHKMTLPELDITLQVAREVWRAHGKAVPLSLCKRDHREAYRQVPMNPVESMWSTVVLRDLEGRYQGFKHRVYPFCVVRERISSAEYLSHACGQDGPELRVAVKEEKDVACTQKATAVGVEINTEILGTVECKLGAARRDALLVDIA</sequence>
<dbReference type="GeneID" id="9036954"/>
<feature type="compositionally biased region" description="Acidic residues" evidence="1">
    <location>
        <begin position="1"/>
        <end position="11"/>
    </location>
</feature>
<evidence type="ECO:0000313" key="3">
    <source>
        <dbReference type="Proteomes" id="UP000007800"/>
    </source>
</evidence>
<evidence type="ECO:0000256" key="1">
    <source>
        <dbReference type="SAM" id="MobiDB-lite"/>
    </source>
</evidence>
<evidence type="ECO:0000313" key="2">
    <source>
        <dbReference type="EMBL" id="EEQ97671.1"/>
    </source>
</evidence>
<feature type="region of interest" description="Disordered" evidence="1">
    <location>
        <begin position="1"/>
        <end position="109"/>
    </location>
</feature>
<keyword evidence="3" id="KW-1185">Reference proteome</keyword>
<accession>C5M013</accession>
<feature type="compositionally biased region" description="Polar residues" evidence="1">
    <location>
        <begin position="39"/>
        <end position="57"/>
    </location>
</feature>
<dbReference type="AlphaFoldDB" id="C5M013"/>
<feature type="compositionally biased region" description="Basic and acidic residues" evidence="1">
    <location>
        <begin position="79"/>
        <end position="88"/>
    </location>
</feature>
<gene>
    <name evidence="2" type="ORF">Pmar_PMAR009630</name>
</gene>
<feature type="compositionally biased region" description="Basic residues" evidence="1">
    <location>
        <begin position="89"/>
        <end position="102"/>
    </location>
</feature>
<dbReference type="EMBL" id="GG686998">
    <property type="protein sequence ID" value="EEQ97671.1"/>
    <property type="molecule type" value="Genomic_DNA"/>
</dbReference>
<dbReference type="InParanoid" id="C5M013"/>
<proteinExistence type="predicted"/>
<reference evidence="2 3" key="1">
    <citation type="submission" date="2008-07" db="EMBL/GenBank/DDBJ databases">
        <authorList>
            <person name="El-Sayed N."/>
            <person name="Caler E."/>
            <person name="Inman J."/>
            <person name="Amedeo P."/>
            <person name="Hass B."/>
            <person name="Wortman J."/>
        </authorList>
    </citation>
    <scope>NUCLEOTIDE SEQUENCE [LARGE SCALE GENOMIC DNA]</scope>
    <source>
        <strain evidence="3">ATCC 50983 / TXsc</strain>
    </source>
</reference>
<dbReference type="RefSeq" id="XP_002764954.1">
    <property type="nucleotide sequence ID" value="XM_002764908.1"/>
</dbReference>
<name>C5M013_PERM5</name>
<protein>
    <submittedName>
        <fullName evidence="2">Uncharacterized protein</fullName>
    </submittedName>
</protein>
<dbReference type="Proteomes" id="UP000007800">
    <property type="component" value="Unassembled WGS sequence"/>
</dbReference>
<organism evidence="3">
    <name type="scientific">Perkinsus marinus (strain ATCC 50983 / TXsc)</name>
    <dbReference type="NCBI Taxonomy" id="423536"/>
    <lineage>
        <taxon>Eukaryota</taxon>
        <taxon>Sar</taxon>
        <taxon>Alveolata</taxon>
        <taxon>Perkinsozoa</taxon>
        <taxon>Perkinsea</taxon>
        <taxon>Perkinsida</taxon>
        <taxon>Perkinsidae</taxon>
        <taxon>Perkinsus</taxon>
    </lineage>
</organism>